<accession>A0A0R1ZA12</accession>
<reference evidence="1 2" key="1">
    <citation type="journal article" date="2015" name="Genome Announc.">
        <title>Expanding the biotechnology potential of lactobacilli through comparative genomics of 213 strains and associated genera.</title>
        <authorList>
            <person name="Sun Z."/>
            <person name="Harris H.M."/>
            <person name="McCann A."/>
            <person name="Guo C."/>
            <person name="Argimon S."/>
            <person name="Zhang W."/>
            <person name="Yang X."/>
            <person name="Jeffery I.B."/>
            <person name="Cooney J.C."/>
            <person name="Kagawa T.F."/>
            <person name="Liu W."/>
            <person name="Song Y."/>
            <person name="Salvetti E."/>
            <person name="Wrobel A."/>
            <person name="Rasinkangas P."/>
            <person name="Parkhill J."/>
            <person name="Rea M.C."/>
            <person name="O'Sullivan O."/>
            <person name="Ritari J."/>
            <person name="Douillard F.P."/>
            <person name="Paul Ross R."/>
            <person name="Yang R."/>
            <person name="Briner A.E."/>
            <person name="Felis G.E."/>
            <person name="de Vos W.M."/>
            <person name="Barrangou R."/>
            <person name="Klaenhammer T.R."/>
            <person name="Caufield P.W."/>
            <person name="Cui Y."/>
            <person name="Zhang H."/>
            <person name="O'Toole P.W."/>
        </authorList>
    </citation>
    <scope>NUCLEOTIDE SEQUENCE [LARGE SCALE GENOMIC DNA]</scope>
    <source>
        <strain evidence="1 2">DSM 5707</strain>
    </source>
</reference>
<gene>
    <name evidence="1" type="ORF">FC51_GL000451</name>
</gene>
<proteinExistence type="predicted"/>
<evidence type="ECO:0000313" key="1">
    <source>
        <dbReference type="EMBL" id="KRM47964.1"/>
    </source>
</evidence>
<name>A0A0R1ZA12_9LACO</name>
<dbReference type="PATRIC" id="fig|1423784.4.peg.446"/>
<dbReference type="Proteomes" id="UP000051957">
    <property type="component" value="Unassembled WGS sequence"/>
</dbReference>
<dbReference type="EMBL" id="AZGK01000001">
    <property type="protein sequence ID" value="KRM47964.1"/>
    <property type="molecule type" value="Genomic_DNA"/>
</dbReference>
<dbReference type="AlphaFoldDB" id="A0A0R1ZA12"/>
<organism evidence="1 2">
    <name type="scientific">Lentilactobacillus parabuchneri DSM 5707 = NBRC 107865</name>
    <dbReference type="NCBI Taxonomy" id="1423784"/>
    <lineage>
        <taxon>Bacteria</taxon>
        <taxon>Bacillati</taxon>
        <taxon>Bacillota</taxon>
        <taxon>Bacilli</taxon>
        <taxon>Lactobacillales</taxon>
        <taxon>Lactobacillaceae</taxon>
        <taxon>Lentilactobacillus</taxon>
    </lineage>
</organism>
<comment type="caution">
    <text evidence="1">The sequence shown here is derived from an EMBL/GenBank/DDBJ whole genome shotgun (WGS) entry which is preliminary data.</text>
</comment>
<evidence type="ECO:0000313" key="2">
    <source>
        <dbReference type="Proteomes" id="UP000051957"/>
    </source>
</evidence>
<sequence>MMKTVFKIMGATAVVAGAYLYSRNETPSEFVERAKSTYYDKKQKTADWKDAYDGFKDAMAHFKSQLPILESTVSEIQRDVDDAMFKIQPRLEEINKYSEKMK</sequence>
<protein>
    <submittedName>
        <fullName evidence="1">Uncharacterized protein</fullName>
    </submittedName>
</protein>